<evidence type="ECO:0000256" key="8">
    <source>
        <dbReference type="ARBA" id="ARBA00022679"/>
    </source>
</evidence>
<protein>
    <recommendedName>
        <fullName evidence="7">Hydroxymethylpyrimidine/phosphomethylpyrimidine kinase</fullName>
        <ecNumber evidence="5">2.7.1.49</ecNumber>
        <ecNumber evidence="6">2.7.4.7</ecNumber>
    </recommendedName>
    <alternativeName>
        <fullName evidence="14">Hydroxymethylpyrimidine kinase</fullName>
    </alternativeName>
    <alternativeName>
        <fullName evidence="15">Hydroxymethylpyrimidine phosphate kinase</fullName>
    </alternativeName>
</protein>
<dbReference type="SUPFAM" id="SSF53613">
    <property type="entry name" value="Ribokinase-like"/>
    <property type="match status" value="1"/>
</dbReference>
<dbReference type="InterPro" id="IPR004399">
    <property type="entry name" value="HMP/HMP-P_kinase_dom"/>
</dbReference>
<evidence type="ECO:0000256" key="15">
    <source>
        <dbReference type="ARBA" id="ARBA00043176"/>
    </source>
</evidence>
<evidence type="ECO:0000256" key="11">
    <source>
        <dbReference type="ARBA" id="ARBA00022840"/>
    </source>
</evidence>
<comment type="pathway">
    <text evidence="13">Cofactor biosynthesis; thiamine diphosphate biosynthesis; 4-amino-2-methyl-5-diphosphomethylpyrimidine from 5-amino-1-(5-phospho-D-ribosyl)imidazole: step 2/3.</text>
</comment>
<dbReference type="PANTHER" id="PTHR20858:SF17">
    <property type="entry name" value="HYDROXYMETHYLPYRIMIDINE_PHOSPHOMETHYLPYRIMIDINE KINASE THI20-RELATED"/>
    <property type="match status" value="1"/>
</dbReference>
<evidence type="ECO:0000259" key="16">
    <source>
        <dbReference type="Pfam" id="PF08543"/>
    </source>
</evidence>
<dbReference type="EC" id="2.7.4.7" evidence="6"/>
<dbReference type="Proteomes" id="UP000632125">
    <property type="component" value="Unassembled WGS sequence"/>
</dbReference>
<gene>
    <name evidence="17" type="primary">thiD</name>
    <name evidence="17" type="ORF">IDH41_02875</name>
</gene>
<dbReference type="FunFam" id="3.40.1190.20:FF:000003">
    <property type="entry name" value="Phosphomethylpyrimidine kinase ThiD"/>
    <property type="match status" value="1"/>
</dbReference>
<evidence type="ECO:0000256" key="5">
    <source>
        <dbReference type="ARBA" id="ARBA00012135"/>
    </source>
</evidence>
<name>A0A927CKU2_9BACL</name>
<dbReference type="GO" id="GO:0008902">
    <property type="term" value="F:hydroxymethylpyrimidine kinase activity"/>
    <property type="evidence" value="ECO:0007669"/>
    <property type="project" value="UniProtKB-EC"/>
</dbReference>
<dbReference type="GO" id="GO:0005829">
    <property type="term" value="C:cytosol"/>
    <property type="evidence" value="ECO:0007669"/>
    <property type="project" value="TreeGrafter"/>
</dbReference>
<dbReference type="NCBIfam" id="TIGR00097">
    <property type="entry name" value="HMP-P_kinase"/>
    <property type="match status" value="1"/>
</dbReference>
<dbReference type="GO" id="GO:0008972">
    <property type="term" value="F:phosphomethylpyrimidine kinase activity"/>
    <property type="evidence" value="ECO:0007669"/>
    <property type="project" value="UniProtKB-EC"/>
</dbReference>
<comment type="similarity">
    <text evidence="4">Belongs to the ThiD family.</text>
</comment>
<evidence type="ECO:0000256" key="6">
    <source>
        <dbReference type="ARBA" id="ARBA00012963"/>
    </source>
</evidence>
<keyword evidence="18" id="KW-1185">Reference proteome</keyword>
<evidence type="ECO:0000256" key="10">
    <source>
        <dbReference type="ARBA" id="ARBA00022777"/>
    </source>
</evidence>
<evidence type="ECO:0000256" key="9">
    <source>
        <dbReference type="ARBA" id="ARBA00022741"/>
    </source>
</evidence>
<dbReference type="GO" id="GO:0009228">
    <property type="term" value="P:thiamine biosynthetic process"/>
    <property type="evidence" value="ECO:0007669"/>
    <property type="project" value="UniProtKB-KW"/>
</dbReference>
<feature type="domain" description="Pyridoxamine kinase/Phosphomethylpyrimidine kinase" evidence="16">
    <location>
        <begin position="15"/>
        <end position="261"/>
    </location>
</feature>
<accession>A0A927CKU2</accession>
<dbReference type="Pfam" id="PF08543">
    <property type="entry name" value="Phos_pyr_kin"/>
    <property type="match status" value="1"/>
</dbReference>
<keyword evidence="12" id="KW-0784">Thiamine biosynthesis</keyword>
<evidence type="ECO:0000256" key="3">
    <source>
        <dbReference type="ARBA" id="ARBA00004769"/>
    </source>
</evidence>
<comment type="caution">
    <text evidence="17">The sequence shown here is derived from an EMBL/GenBank/DDBJ whole genome shotgun (WGS) entry which is preliminary data.</text>
</comment>
<dbReference type="AlphaFoldDB" id="A0A927CKU2"/>
<dbReference type="PANTHER" id="PTHR20858">
    <property type="entry name" value="PHOSPHOMETHYLPYRIMIDINE KINASE"/>
    <property type="match status" value="1"/>
</dbReference>
<dbReference type="GO" id="GO:0005524">
    <property type="term" value="F:ATP binding"/>
    <property type="evidence" value="ECO:0007669"/>
    <property type="project" value="UniProtKB-KW"/>
</dbReference>
<sequence>MTTKVYKALSIAGSDSGGGAGIQADLKTFQELGAYGMTVITAITAQNTLGVHGVYPVDIDAVGRQLDAIGEDLPPDAVKTGMLFSSDVIRLVAAKTGQYGWRNLVIDPVMVAKGGSALLRQDAIRTLVKELIPLALVTTPNIPEAELLTGMAIRSMSDREEAAKRIVGMGSRYAVIKGGHDAENGDRVIDLVYDGSRFDYMESDRIDTRHTHGTGCTYSAALAAELAAGKTAPEAIATAKRFIHAAIGHALGIGGGHGPTNHFAYRRQRLAGGTEVAFAPAAE</sequence>
<evidence type="ECO:0000256" key="1">
    <source>
        <dbReference type="ARBA" id="ARBA00000151"/>
    </source>
</evidence>
<keyword evidence="11" id="KW-0067">ATP-binding</keyword>
<keyword evidence="10 17" id="KW-0418">Kinase</keyword>
<evidence type="ECO:0000256" key="7">
    <source>
        <dbReference type="ARBA" id="ARBA00019161"/>
    </source>
</evidence>
<dbReference type="InterPro" id="IPR013749">
    <property type="entry name" value="PM/HMP-P_kinase-1"/>
</dbReference>
<reference evidence="17" key="1">
    <citation type="submission" date="2020-09" db="EMBL/GenBank/DDBJ databases">
        <title>A novel bacterium of genus Paenibacillus, isolated from South China Sea.</title>
        <authorList>
            <person name="Huang H."/>
            <person name="Mo K."/>
            <person name="Hu Y."/>
        </authorList>
    </citation>
    <scope>NUCLEOTIDE SEQUENCE</scope>
    <source>
        <strain evidence="17">IB182493</strain>
    </source>
</reference>
<dbReference type="CDD" id="cd01169">
    <property type="entry name" value="HMPP_kinase"/>
    <property type="match status" value="1"/>
</dbReference>
<organism evidence="17 18">
    <name type="scientific">Paenibacillus arenilitoris</name>
    <dbReference type="NCBI Taxonomy" id="2772299"/>
    <lineage>
        <taxon>Bacteria</taxon>
        <taxon>Bacillati</taxon>
        <taxon>Bacillota</taxon>
        <taxon>Bacilli</taxon>
        <taxon>Bacillales</taxon>
        <taxon>Paenibacillaceae</taxon>
        <taxon>Paenibacillus</taxon>
    </lineage>
</organism>
<dbReference type="RefSeq" id="WP_190858089.1">
    <property type="nucleotide sequence ID" value="NZ_JACXIY010000002.1"/>
</dbReference>
<keyword evidence="9" id="KW-0547">Nucleotide-binding</keyword>
<dbReference type="EMBL" id="JACXIY010000002">
    <property type="protein sequence ID" value="MBD2867505.1"/>
    <property type="molecule type" value="Genomic_DNA"/>
</dbReference>
<comment type="pathway">
    <text evidence="3">Cofactor biosynthesis; thiamine diphosphate biosynthesis; 4-amino-2-methyl-5-diphosphomethylpyrimidine from 5-amino-1-(5-phospho-D-ribosyl)imidazole: step 3/3.</text>
</comment>
<dbReference type="Gene3D" id="3.40.1190.20">
    <property type="match status" value="1"/>
</dbReference>
<evidence type="ECO:0000256" key="14">
    <source>
        <dbReference type="ARBA" id="ARBA00042102"/>
    </source>
</evidence>
<dbReference type="InterPro" id="IPR029056">
    <property type="entry name" value="Ribokinase-like"/>
</dbReference>
<comment type="catalytic activity">
    <reaction evidence="1">
        <text>4-amino-5-hydroxymethyl-2-methylpyrimidine + ATP = 4-amino-2-methyl-5-(phosphooxymethyl)pyrimidine + ADP + H(+)</text>
        <dbReference type="Rhea" id="RHEA:23096"/>
        <dbReference type="ChEBI" id="CHEBI:15378"/>
        <dbReference type="ChEBI" id="CHEBI:16892"/>
        <dbReference type="ChEBI" id="CHEBI:30616"/>
        <dbReference type="ChEBI" id="CHEBI:58354"/>
        <dbReference type="ChEBI" id="CHEBI:456216"/>
        <dbReference type="EC" id="2.7.1.49"/>
    </reaction>
</comment>
<comment type="catalytic activity">
    <reaction evidence="2">
        <text>4-amino-2-methyl-5-(phosphooxymethyl)pyrimidine + ATP = 4-amino-2-methyl-5-(diphosphooxymethyl)pyrimidine + ADP</text>
        <dbReference type="Rhea" id="RHEA:19893"/>
        <dbReference type="ChEBI" id="CHEBI:30616"/>
        <dbReference type="ChEBI" id="CHEBI:57841"/>
        <dbReference type="ChEBI" id="CHEBI:58354"/>
        <dbReference type="ChEBI" id="CHEBI:456216"/>
        <dbReference type="EC" id="2.7.4.7"/>
    </reaction>
</comment>
<evidence type="ECO:0000313" key="18">
    <source>
        <dbReference type="Proteomes" id="UP000632125"/>
    </source>
</evidence>
<evidence type="ECO:0000256" key="13">
    <source>
        <dbReference type="ARBA" id="ARBA00037917"/>
    </source>
</evidence>
<evidence type="ECO:0000256" key="4">
    <source>
        <dbReference type="ARBA" id="ARBA00009879"/>
    </source>
</evidence>
<proteinExistence type="inferred from homology"/>
<evidence type="ECO:0000313" key="17">
    <source>
        <dbReference type="EMBL" id="MBD2867505.1"/>
    </source>
</evidence>
<evidence type="ECO:0000256" key="12">
    <source>
        <dbReference type="ARBA" id="ARBA00022977"/>
    </source>
</evidence>
<keyword evidence="8 17" id="KW-0808">Transferase</keyword>
<dbReference type="EC" id="2.7.1.49" evidence="5"/>
<evidence type="ECO:0000256" key="2">
    <source>
        <dbReference type="ARBA" id="ARBA00000565"/>
    </source>
</evidence>